<reference evidence="1" key="2">
    <citation type="submission" date="2025-09" db="UniProtKB">
        <authorList>
            <consortium name="Ensembl"/>
        </authorList>
    </citation>
    <scope>IDENTIFICATION</scope>
</reference>
<keyword evidence="2" id="KW-1185">Reference proteome</keyword>
<evidence type="ECO:0000313" key="2">
    <source>
        <dbReference type="Proteomes" id="UP000694568"/>
    </source>
</evidence>
<dbReference type="Ensembl" id="ENSSLUT00000015479.1">
    <property type="protein sequence ID" value="ENSSLUP00000014993.1"/>
    <property type="gene ID" value="ENSSLUG00000007004.1"/>
</dbReference>
<dbReference type="AlphaFoldDB" id="A0A8C9XRP5"/>
<evidence type="ECO:0000313" key="1">
    <source>
        <dbReference type="Ensembl" id="ENSSLUP00000014993.1"/>
    </source>
</evidence>
<proteinExistence type="predicted"/>
<reference evidence="1" key="1">
    <citation type="submission" date="2025-08" db="UniProtKB">
        <authorList>
            <consortium name="Ensembl"/>
        </authorList>
    </citation>
    <scope>IDENTIFICATION</scope>
</reference>
<dbReference type="GeneTree" id="ENSGT01130000281149"/>
<accession>A0A8C9XRP5</accession>
<protein>
    <submittedName>
        <fullName evidence="1">Uncharacterized protein</fullName>
    </submittedName>
</protein>
<organism evidence="1 2">
    <name type="scientific">Sander lucioperca</name>
    <name type="common">Pike-perch</name>
    <name type="synonym">Perca lucioperca</name>
    <dbReference type="NCBI Taxonomy" id="283035"/>
    <lineage>
        <taxon>Eukaryota</taxon>
        <taxon>Metazoa</taxon>
        <taxon>Chordata</taxon>
        <taxon>Craniata</taxon>
        <taxon>Vertebrata</taxon>
        <taxon>Euteleostomi</taxon>
        <taxon>Actinopterygii</taxon>
        <taxon>Neopterygii</taxon>
        <taxon>Teleostei</taxon>
        <taxon>Neoteleostei</taxon>
        <taxon>Acanthomorphata</taxon>
        <taxon>Eupercaria</taxon>
        <taxon>Perciformes</taxon>
        <taxon>Percoidei</taxon>
        <taxon>Percidae</taxon>
        <taxon>Luciopercinae</taxon>
        <taxon>Sander</taxon>
    </lineage>
</organism>
<sequence>MMKLWFPARPLSPHLPRRKLWLTHSKYSCQWCIFLFYLHLLTHWPRPILWLLPLQRDMKYWSYPTSFSYNNRFCRICPTLRTNIILRCHRHY</sequence>
<dbReference type="Proteomes" id="UP000694568">
    <property type="component" value="Unplaced"/>
</dbReference>
<name>A0A8C9XRP5_SANLU</name>